<evidence type="ECO:0000256" key="10">
    <source>
        <dbReference type="ARBA" id="ARBA00023015"/>
    </source>
</evidence>
<dbReference type="SUPFAM" id="SSF57667">
    <property type="entry name" value="beta-beta-alpha zinc fingers"/>
    <property type="match status" value="12"/>
</dbReference>
<dbReference type="PROSITE" id="PS50157">
    <property type="entry name" value="ZINC_FINGER_C2H2_2"/>
    <property type="match status" value="21"/>
</dbReference>
<dbReference type="FunFam" id="3.30.160.60:FF:001697">
    <property type="entry name" value="zinc finger protein 623"/>
    <property type="match status" value="1"/>
</dbReference>
<keyword evidence="12" id="KW-0804">Transcription</keyword>
<dbReference type="PROSITE" id="PS00028">
    <property type="entry name" value="ZINC_FINGER_C2H2_1"/>
    <property type="match status" value="20"/>
</dbReference>
<keyword evidence="10" id="KW-0805">Transcription regulation</keyword>
<dbReference type="FunFam" id="3.30.160.60:FF:000098">
    <property type="entry name" value="Zinc finger protein 614"/>
    <property type="match status" value="1"/>
</dbReference>
<evidence type="ECO:0000259" key="16">
    <source>
        <dbReference type="PROSITE" id="PS50157"/>
    </source>
</evidence>
<dbReference type="InterPro" id="IPR036051">
    <property type="entry name" value="KRAB_dom_sf"/>
</dbReference>
<keyword evidence="11" id="KW-0238">DNA-binding</keyword>
<feature type="domain" description="C2H2-type" evidence="16">
    <location>
        <begin position="385"/>
        <end position="412"/>
    </location>
</feature>
<feature type="domain" description="C2H2-type" evidence="16">
    <location>
        <begin position="469"/>
        <end position="496"/>
    </location>
</feature>
<dbReference type="GO" id="GO:0000981">
    <property type="term" value="F:DNA-binding transcription factor activity, RNA polymerase II-specific"/>
    <property type="evidence" value="ECO:0007669"/>
    <property type="project" value="TreeGrafter"/>
</dbReference>
<evidence type="ECO:0000256" key="8">
    <source>
        <dbReference type="ARBA" id="ARBA00022833"/>
    </source>
</evidence>
<accession>A0AB34H713</accession>
<dbReference type="Proteomes" id="UP001159641">
    <property type="component" value="Unassembled WGS sequence"/>
</dbReference>
<evidence type="ECO:0000256" key="5">
    <source>
        <dbReference type="ARBA" id="ARBA00022723"/>
    </source>
</evidence>
<name>A0AB34H713_ESCRO</name>
<dbReference type="FunFam" id="3.30.160.60:FF:000176">
    <property type="entry name" value="zinc finger protein 70"/>
    <property type="match status" value="1"/>
</dbReference>
<reference evidence="18 19" key="1">
    <citation type="submission" date="2022-11" db="EMBL/GenBank/DDBJ databases">
        <title>Whole genome sequence of Eschrichtius robustus ER-17-0199.</title>
        <authorList>
            <person name="Bruniche-Olsen A."/>
            <person name="Black A.N."/>
            <person name="Fields C.J."/>
            <person name="Walden K."/>
            <person name="Dewoody J.A."/>
        </authorList>
    </citation>
    <scope>NUCLEOTIDE SEQUENCE [LARGE SCALE GENOMIC DNA]</scope>
    <source>
        <strain evidence="18">ER-17-0199</strain>
        <tissue evidence="18">Blubber</tissue>
    </source>
</reference>
<dbReference type="AlphaFoldDB" id="A0AB34H713"/>
<dbReference type="FunFam" id="3.30.160.60:FF:001270">
    <property type="entry name" value="zinc finger protein 583 isoform X1"/>
    <property type="match status" value="1"/>
</dbReference>
<dbReference type="Pfam" id="PF01352">
    <property type="entry name" value="KRAB"/>
    <property type="match status" value="1"/>
</dbReference>
<feature type="domain" description="C2H2-type" evidence="16">
    <location>
        <begin position="441"/>
        <end position="468"/>
    </location>
</feature>
<dbReference type="FunFam" id="3.30.160.60:FF:000135">
    <property type="entry name" value="Zinc finger protein 358"/>
    <property type="match status" value="1"/>
</dbReference>
<feature type="domain" description="C2H2-type" evidence="16">
    <location>
        <begin position="525"/>
        <end position="552"/>
    </location>
</feature>
<dbReference type="FunFam" id="3.30.160.60:FF:000987">
    <property type="entry name" value="Zinc finger protein 275"/>
    <property type="match status" value="1"/>
</dbReference>
<feature type="region of interest" description="Disordered" evidence="15">
    <location>
        <begin position="833"/>
        <end position="855"/>
    </location>
</feature>
<evidence type="ECO:0000256" key="13">
    <source>
        <dbReference type="ARBA" id="ARBA00023242"/>
    </source>
</evidence>
<dbReference type="GO" id="GO:0008270">
    <property type="term" value="F:zinc ion binding"/>
    <property type="evidence" value="ECO:0007669"/>
    <property type="project" value="UniProtKB-KW"/>
</dbReference>
<dbReference type="FunFam" id="3.30.160.60:FF:000249">
    <property type="entry name" value="Zinc finger protein 154"/>
    <property type="match status" value="2"/>
</dbReference>
<feature type="region of interest" description="Disordered" evidence="15">
    <location>
        <begin position="549"/>
        <end position="581"/>
    </location>
</feature>
<evidence type="ECO:0000256" key="9">
    <source>
        <dbReference type="ARBA" id="ARBA00022843"/>
    </source>
</evidence>
<keyword evidence="6" id="KW-0677">Repeat</keyword>
<comment type="similarity">
    <text evidence="3">Belongs to the krueppel C2H2-type zinc-finger protein family.</text>
</comment>
<proteinExistence type="inferred from homology"/>
<feature type="domain" description="C2H2-type" evidence="16">
    <location>
        <begin position="497"/>
        <end position="524"/>
    </location>
</feature>
<evidence type="ECO:0000256" key="11">
    <source>
        <dbReference type="ARBA" id="ARBA00023125"/>
    </source>
</evidence>
<feature type="domain" description="C2H2-type" evidence="16">
    <location>
        <begin position="1005"/>
        <end position="1032"/>
    </location>
</feature>
<feature type="domain" description="C2H2-type" evidence="16">
    <location>
        <begin position="1033"/>
        <end position="1060"/>
    </location>
</feature>
<evidence type="ECO:0000256" key="1">
    <source>
        <dbReference type="ARBA" id="ARBA00003767"/>
    </source>
</evidence>
<dbReference type="GO" id="GO:0005634">
    <property type="term" value="C:nucleus"/>
    <property type="evidence" value="ECO:0007669"/>
    <property type="project" value="UniProtKB-SubCell"/>
</dbReference>
<dbReference type="PANTHER" id="PTHR24409:SF331">
    <property type="entry name" value="ZINC FINGER PROTEIN 322A"/>
    <property type="match status" value="1"/>
</dbReference>
<comment type="caution">
    <text evidence="18">The sequence shown here is derived from an EMBL/GenBank/DDBJ whole genome shotgun (WGS) entry which is preliminary data.</text>
</comment>
<dbReference type="FunFam" id="3.30.160.60:FF:000016">
    <property type="entry name" value="zinc finger protein 37 homolog"/>
    <property type="match status" value="1"/>
</dbReference>
<keyword evidence="5" id="KW-0479">Metal-binding</keyword>
<keyword evidence="8" id="KW-0862">Zinc</keyword>
<feature type="domain" description="C2H2-type" evidence="16">
    <location>
        <begin position="208"/>
        <end position="237"/>
    </location>
</feature>
<evidence type="ECO:0000256" key="7">
    <source>
        <dbReference type="ARBA" id="ARBA00022771"/>
    </source>
</evidence>
<dbReference type="FunFam" id="3.30.160.60:FF:002072">
    <property type="entry name" value="Zinc finger protein 134"/>
    <property type="match status" value="1"/>
</dbReference>
<dbReference type="SUPFAM" id="SSF109640">
    <property type="entry name" value="KRAB domain (Kruppel-associated box)"/>
    <property type="match status" value="1"/>
</dbReference>
<dbReference type="InterPro" id="IPR036236">
    <property type="entry name" value="Znf_C2H2_sf"/>
</dbReference>
<keyword evidence="19" id="KW-1185">Reference proteome</keyword>
<dbReference type="PANTHER" id="PTHR24409">
    <property type="entry name" value="ZINC FINGER PROTEIN 142"/>
    <property type="match status" value="1"/>
</dbReference>
<evidence type="ECO:0008006" key="20">
    <source>
        <dbReference type="Google" id="ProtNLM"/>
    </source>
</evidence>
<keyword evidence="4" id="KW-1017">Isopeptide bond</keyword>
<evidence type="ECO:0000256" key="6">
    <source>
        <dbReference type="ARBA" id="ARBA00022737"/>
    </source>
</evidence>
<feature type="domain" description="C2H2-type" evidence="16">
    <location>
        <begin position="893"/>
        <end position="920"/>
    </location>
</feature>
<feature type="domain" description="C2H2-type" evidence="16">
    <location>
        <begin position="357"/>
        <end position="384"/>
    </location>
</feature>
<evidence type="ECO:0000256" key="3">
    <source>
        <dbReference type="ARBA" id="ARBA00006991"/>
    </source>
</evidence>
<feature type="compositionally biased region" description="Basic and acidic residues" evidence="15">
    <location>
        <begin position="566"/>
        <end position="578"/>
    </location>
</feature>
<dbReference type="Pfam" id="PF00096">
    <property type="entry name" value="zf-C2H2"/>
    <property type="match status" value="18"/>
</dbReference>
<dbReference type="EMBL" id="JAIQCJ010001748">
    <property type="protein sequence ID" value="KAJ8787673.1"/>
    <property type="molecule type" value="Genomic_DNA"/>
</dbReference>
<feature type="domain" description="C2H2-type" evidence="16">
    <location>
        <begin position="1061"/>
        <end position="1088"/>
    </location>
</feature>
<evidence type="ECO:0000256" key="14">
    <source>
        <dbReference type="PROSITE-ProRule" id="PRU00042"/>
    </source>
</evidence>
<dbReference type="FunFam" id="3.30.160.60:FF:000638">
    <property type="entry name" value="Zinc finger protein 184"/>
    <property type="match status" value="1"/>
</dbReference>
<protein>
    <recommendedName>
        <fullName evidence="20">Zinc finger domain-containing protein</fullName>
    </recommendedName>
</protein>
<sequence length="1116" mass="126515">MRFSSGRDFRPPPRGGHFNCSGFVLVPERSVGAEMTELRRSEWRCPRCTEAGLRFGDTARGVPRQTLDRAGRGWVPSVLPPLPAQLRPQSPMAMAALRDPPQGSVTLEDVAVYFSWEEWSLLDEAQRHLYHDVMLEIFTLISSLGCLCGIENDKAPSGQSVSQERMPQIRTLKPDPSTQKTHLCEMCVPVMKDVLYLAEHQGTYTGQKSCTCVACGEQFCFRVNLHQHQKEHSGEKPCSKGMNRTSFLKSYGIYLSGKPFTCGEGGKDTVGLFQYQATPKAVLSIHNSTGCEEAFHCGKSPYKCGECGKAFRRKRTLVQHQRIHSGGLYECSECGKTFTYKHTFLRHKTLHTGERPFECSECGKAFRFKYKLVQHQRIHTGERPYECAECGKAFGCKSKLVRHQRIHTGARPYECTECGRFFRQSSSLVQHQRIHTGARPYECGECEKSFSQSSSLIQHRRIHSGERPYECSECGKSFSQSSSLVQHRRVHTGARPYECRECGKSFSQSFSLILHRRIHTGERPYECGECGKSFSQNYSLIQHHKLHTRKRPQEVHYTETGRGLLKKSEAPPRPRSREAPASLVVPREGVNQSLRPMAQRELHYPEAQWLGGGSALENSAAWPSNGYAWLPTWDPSRICVVQTVMAAALGTDPLSMPLCGAEEKSARLVEQPHPNPGHCYISSLTPQVFVVTFGGDLGSSSRAGCWHGVENEEAPSEQSVSVAVSHVHTFKADSLNHMAHPCDLCGPILKDILHLDEHQETHHGLKPYTCGACGRQFWFSANFDQHQKLYNVEKLLRGDKGRTSFVKNCRACEEPHLSEKPFACEEEQKNFQTSLGSHQQKATHSKRKTRSTESREAYHIGQMHYKCSECGKAFSRKDTLVQHQRIHTGEKPYECSECGKAFSRKATLVQHQRIHTGERPYECSECGKAFSRKDNLTQHKRIHTGEMPYKCGECGKYFGHHSNLIVHQRVHNGARPYKCHDCGKVFRHKSTLVQHESIHTGENPYVCSECGKSFGHKYTLIKHQRIHTEARPFECIECGKFFSRSSDFIAHQRVHTGERPFVCSKCGKDFIRTSHLVRHQKVHTGERPYECNECGKSYSLSSHLIRHQKVHTARRL</sequence>
<evidence type="ECO:0000259" key="17">
    <source>
        <dbReference type="PROSITE" id="PS50805"/>
    </source>
</evidence>
<evidence type="ECO:0000313" key="19">
    <source>
        <dbReference type="Proteomes" id="UP001159641"/>
    </source>
</evidence>
<gene>
    <name evidence="18" type="ORF">J1605_022807</name>
</gene>
<evidence type="ECO:0000256" key="12">
    <source>
        <dbReference type="ARBA" id="ARBA00023163"/>
    </source>
</evidence>
<dbReference type="GO" id="GO:0045892">
    <property type="term" value="P:negative regulation of DNA-templated transcription"/>
    <property type="evidence" value="ECO:0007669"/>
    <property type="project" value="UniProtKB-ARBA"/>
</dbReference>
<feature type="domain" description="C2H2-type" evidence="16">
    <location>
        <begin position="921"/>
        <end position="948"/>
    </location>
</feature>
<feature type="domain" description="C2H2-type" evidence="16">
    <location>
        <begin position="329"/>
        <end position="356"/>
    </location>
</feature>
<organism evidence="18 19">
    <name type="scientific">Eschrichtius robustus</name>
    <name type="common">California gray whale</name>
    <name type="synonym">Eschrichtius gibbosus</name>
    <dbReference type="NCBI Taxonomy" id="9764"/>
    <lineage>
        <taxon>Eukaryota</taxon>
        <taxon>Metazoa</taxon>
        <taxon>Chordata</taxon>
        <taxon>Craniata</taxon>
        <taxon>Vertebrata</taxon>
        <taxon>Euteleostomi</taxon>
        <taxon>Mammalia</taxon>
        <taxon>Eutheria</taxon>
        <taxon>Laurasiatheria</taxon>
        <taxon>Artiodactyla</taxon>
        <taxon>Whippomorpha</taxon>
        <taxon>Cetacea</taxon>
        <taxon>Mysticeti</taxon>
        <taxon>Eschrichtiidae</taxon>
        <taxon>Eschrichtius</taxon>
    </lineage>
</organism>
<feature type="domain" description="C2H2-type" evidence="16">
    <location>
        <begin position="413"/>
        <end position="440"/>
    </location>
</feature>
<dbReference type="InterPro" id="IPR001909">
    <property type="entry name" value="KRAB"/>
</dbReference>
<feature type="domain" description="C2H2-type" evidence="16">
    <location>
        <begin position="949"/>
        <end position="976"/>
    </location>
</feature>
<dbReference type="InterPro" id="IPR013087">
    <property type="entry name" value="Znf_C2H2_type"/>
</dbReference>
<keyword evidence="13" id="KW-0539">Nucleus</keyword>
<feature type="domain" description="C2H2-type" evidence="16">
    <location>
        <begin position="302"/>
        <end position="326"/>
    </location>
</feature>
<evidence type="ECO:0000256" key="15">
    <source>
        <dbReference type="SAM" id="MobiDB-lite"/>
    </source>
</evidence>
<dbReference type="CDD" id="cd07765">
    <property type="entry name" value="KRAB_A-box"/>
    <property type="match status" value="1"/>
</dbReference>
<evidence type="ECO:0000313" key="18">
    <source>
        <dbReference type="EMBL" id="KAJ8787673.1"/>
    </source>
</evidence>
<feature type="domain" description="KRAB" evidence="17">
    <location>
        <begin position="105"/>
        <end position="180"/>
    </location>
</feature>
<feature type="domain" description="C2H2-type" evidence="16">
    <location>
        <begin position="740"/>
        <end position="767"/>
    </location>
</feature>
<dbReference type="PROSITE" id="PS50805">
    <property type="entry name" value="KRAB"/>
    <property type="match status" value="1"/>
</dbReference>
<dbReference type="FunFam" id="3.30.160.60:FF:002343">
    <property type="entry name" value="Zinc finger protein 33A"/>
    <property type="match status" value="2"/>
</dbReference>
<dbReference type="Gene3D" id="3.30.160.60">
    <property type="entry name" value="Classic Zinc Finger"/>
    <property type="match status" value="20"/>
</dbReference>
<feature type="domain" description="C2H2-type" evidence="16">
    <location>
        <begin position="865"/>
        <end position="892"/>
    </location>
</feature>
<comment type="function">
    <text evidence="1">May be involved in transcriptional regulation.</text>
</comment>
<dbReference type="FunFam" id="3.30.160.60:FF:000281">
    <property type="entry name" value="Zinc finger protein 558 isoform X1"/>
    <property type="match status" value="1"/>
</dbReference>
<comment type="subcellular location">
    <subcellularLocation>
        <location evidence="2">Nucleus</location>
    </subcellularLocation>
</comment>
<feature type="domain" description="C2H2-type" evidence="16">
    <location>
        <begin position="768"/>
        <end position="795"/>
    </location>
</feature>
<dbReference type="SMART" id="SM00349">
    <property type="entry name" value="KRAB"/>
    <property type="match status" value="1"/>
</dbReference>
<dbReference type="GO" id="GO:0000977">
    <property type="term" value="F:RNA polymerase II transcription regulatory region sequence-specific DNA binding"/>
    <property type="evidence" value="ECO:0007669"/>
    <property type="project" value="TreeGrafter"/>
</dbReference>
<dbReference type="Gene3D" id="6.10.140.140">
    <property type="match status" value="1"/>
</dbReference>
<feature type="domain" description="C2H2-type" evidence="16">
    <location>
        <begin position="1089"/>
        <end position="1116"/>
    </location>
</feature>
<dbReference type="SMART" id="SM00355">
    <property type="entry name" value="ZnF_C2H2"/>
    <property type="match status" value="21"/>
</dbReference>
<dbReference type="FunFam" id="3.30.160.60:FF:001478">
    <property type="entry name" value="Zinc finger protein 134"/>
    <property type="match status" value="2"/>
</dbReference>
<dbReference type="FunFam" id="3.30.160.60:FF:000358">
    <property type="entry name" value="zinc finger protein 24"/>
    <property type="match status" value="1"/>
</dbReference>
<evidence type="ECO:0000256" key="4">
    <source>
        <dbReference type="ARBA" id="ARBA00022499"/>
    </source>
</evidence>
<evidence type="ECO:0000256" key="2">
    <source>
        <dbReference type="ARBA" id="ARBA00004123"/>
    </source>
</evidence>
<feature type="domain" description="C2H2-type" evidence="16">
    <location>
        <begin position="977"/>
        <end position="1004"/>
    </location>
</feature>
<dbReference type="FunFam" id="3.30.160.60:FF:000443">
    <property type="entry name" value="Zinc finger protein 41"/>
    <property type="match status" value="1"/>
</dbReference>
<keyword evidence="9" id="KW-0832">Ubl conjugation</keyword>
<keyword evidence="7 14" id="KW-0863">Zinc-finger</keyword>